<feature type="transmembrane region" description="Helical" evidence="8">
    <location>
        <begin position="20"/>
        <end position="39"/>
    </location>
</feature>
<evidence type="ECO:0000313" key="12">
    <source>
        <dbReference type="Proteomes" id="UP000178602"/>
    </source>
</evidence>
<keyword evidence="3 8" id="KW-0812">Transmembrane</keyword>
<dbReference type="Proteomes" id="UP000178602">
    <property type="component" value="Unassembled WGS sequence"/>
</dbReference>
<accession>A0A1F4T8E6</accession>
<evidence type="ECO:0000256" key="1">
    <source>
        <dbReference type="ARBA" id="ARBA00004651"/>
    </source>
</evidence>
<feature type="transmembrane region" description="Helical" evidence="8">
    <location>
        <begin position="127"/>
        <end position="151"/>
    </location>
</feature>
<dbReference type="AlphaFoldDB" id="A0A1F4T8E6"/>
<dbReference type="PANTHER" id="PTHR43394:SF1">
    <property type="entry name" value="ATP-BINDING CASSETTE SUB-FAMILY B MEMBER 10, MITOCHONDRIAL"/>
    <property type="match status" value="1"/>
</dbReference>
<dbReference type="GO" id="GO:0015421">
    <property type="term" value="F:ABC-type oligopeptide transporter activity"/>
    <property type="evidence" value="ECO:0007669"/>
    <property type="project" value="TreeGrafter"/>
</dbReference>
<keyword evidence="6 8" id="KW-1133">Transmembrane helix</keyword>
<evidence type="ECO:0000256" key="8">
    <source>
        <dbReference type="SAM" id="Phobius"/>
    </source>
</evidence>
<dbReference type="SUPFAM" id="SSF90123">
    <property type="entry name" value="ABC transporter transmembrane region"/>
    <property type="match status" value="1"/>
</dbReference>
<dbReference type="PROSITE" id="PS50893">
    <property type="entry name" value="ABC_TRANSPORTER_2"/>
    <property type="match status" value="1"/>
</dbReference>
<evidence type="ECO:0000256" key="2">
    <source>
        <dbReference type="ARBA" id="ARBA00022448"/>
    </source>
</evidence>
<sequence length="573" mass="63691">MPRYKRLFAYLKPYVPQIVLASFCTMLVAASTLLIAPLAGNAFKAIGDKDFQFLNLTAAGIIGLYFLKGLFTYGQEYLSYHVANKVIIDLRQELYRRLEKLSLDFYGKWHSGEIISRMMNDITTLQTTILTSFTAIVPQTILLIGLIGYIFWLNWRLSLLTFIALPLIVQVIRMFASELRHISERVQQKSADITSHVQETVSQIKTVQSFTMEEAEAAKFKKENDHAFQITMKAAQILSTQSPVIAFLQAIAAVGIVWYGGLEIIGGRLTLPQLISFATALGIMTDPGSTLSKSFTVFQQGMASAKRIFELLDAPVTVLDRPGAKPLPRIAGKVEFADVSFAYEKEPVLENINLTVEAGEMIALVGRTGSGKSTLVNLLPRFWDPRDGAVKIDGRDLREVTLESLRKQIAIVPQEIALFRGTIKENLRYGRPDATESEVINAAKAANAYNFITELPNGFETEVGERGAKLSGGEKQRIAIARAILRDPRLLILDEATSSLDVETESLLREALEKLMAGRTSFIIAHRLYTVEKASRVVVLDNGRIVEVGTHQELLARGGLYQYLSEIQLKNKA</sequence>
<evidence type="ECO:0000256" key="3">
    <source>
        <dbReference type="ARBA" id="ARBA00022692"/>
    </source>
</evidence>
<dbReference type="InterPro" id="IPR003439">
    <property type="entry name" value="ABC_transporter-like_ATP-bd"/>
</dbReference>
<evidence type="ECO:0000259" key="10">
    <source>
        <dbReference type="PROSITE" id="PS50929"/>
    </source>
</evidence>
<dbReference type="InterPro" id="IPR036640">
    <property type="entry name" value="ABC1_TM_sf"/>
</dbReference>
<evidence type="ECO:0000256" key="6">
    <source>
        <dbReference type="ARBA" id="ARBA00022989"/>
    </source>
</evidence>
<feature type="transmembrane region" description="Helical" evidence="8">
    <location>
        <begin position="157"/>
        <end position="176"/>
    </location>
</feature>
<gene>
    <name evidence="11" type="ORF">A3K49_07880</name>
</gene>
<dbReference type="InterPro" id="IPR027417">
    <property type="entry name" value="P-loop_NTPase"/>
</dbReference>
<dbReference type="Pfam" id="PF00005">
    <property type="entry name" value="ABC_tran"/>
    <property type="match status" value="1"/>
</dbReference>
<dbReference type="FunFam" id="3.40.50.300:FF:000287">
    <property type="entry name" value="Multidrug ABC transporter ATP-binding protein"/>
    <property type="match status" value="1"/>
</dbReference>
<dbReference type="PANTHER" id="PTHR43394">
    <property type="entry name" value="ATP-DEPENDENT PERMEASE MDL1, MITOCHONDRIAL"/>
    <property type="match status" value="1"/>
</dbReference>
<evidence type="ECO:0000256" key="5">
    <source>
        <dbReference type="ARBA" id="ARBA00022840"/>
    </source>
</evidence>
<evidence type="ECO:0000256" key="4">
    <source>
        <dbReference type="ARBA" id="ARBA00022741"/>
    </source>
</evidence>
<feature type="domain" description="ABC transporter" evidence="9">
    <location>
        <begin position="334"/>
        <end position="567"/>
    </location>
</feature>
<feature type="transmembrane region" description="Helical" evidence="8">
    <location>
        <begin position="242"/>
        <end position="261"/>
    </location>
</feature>
<dbReference type="PROSITE" id="PS00211">
    <property type="entry name" value="ABC_TRANSPORTER_1"/>
    <property type="match status" value="1"/>
</dbReference>
<keyword evidence="5 11" id="KW-0067">ATP-binding</keyword>
<comment type="subcellular location">
    <subcellularLocation>
        <location evidence="1">Cell membrane</location>
        <topology evidence="1">Multi-pass membrane protein</topology>
    </subcellularLocation>
</comment>
<dbReference type="InterPro" id="IPR039421">
    <property type="entry name" value="Type_1_exporter"/>
</dbReference>
<dbReference type="GO" id="GO:0005886">
    <property type="term" value="C:plasma membrane"/>
    <property type="evidence" value="ECO:0007669"/>
    <property type="project" value="UniProtKB-SubCell"/>
</dbReference>
<dbReference type="SMART" id="SM00382">
    <property type="entry name" value="AAA"/>
    <property type="match status" value="1"/>
</dbReference>
<dbReference type="Pfam" id="PF00664">
    <property type="entry name" value="ABC_membrane"/>
    <property type="match status" value="1"/>
</dbReference>
<dbReference type="Gene3D" id="1.20.1560.10">
    <property type="entry name" value="ABC transporter type 1, transmembrane domain"/>
    <property type="match status" value="1"/>
</dbReference>
<reference evidence="11 12" key="1">
    <citation type="journal article" date="2016" name="Nat. Commun.">
        <title>Thousands of microbial genomes shed light on interconnected biogeochemical processes in an aquifer system.</title>
        <authorList>
            <person name="Anantharaman K."/>
            <person name="Brown C.T."/>
            <person name="Hug L.A."/>
            <person name="Sharon I."/>
            <person name="Castelle C.J."/>
            <person name="Probst A.J."/>
            <person name="Thomas B.C."/>
            <person name="Singh A."/>
            <person name="Wilkins M.J."/>
            <person name="Karaoz U."/>
            <person name="Brodie E.L."/>
            <person name="Williams K.H."/>
            <person name="Hubbard S.S."/>
            <person name="Banfield J.F."/>
        </authorList>
    </citation>
    <scope>NUCLEOTIDE SEQUENCE [LARGE SCALE GENOMIC DNA]</scope>
</reference>
<evidence type="ECO:0000313" key="11">
    <source>
        <dbReference type="EMBL" id="OGC28847.1"/>
    </source>
</evidence>
<name>A0A1F4T8E6_UNCSA</name>
<dbReference type="GO" id="GO:0005524">
    <property type="term" value="F:ATP binding"/>
    <property type="evidence" value="ECO:0007669"/>
    <property type="project" value="UniProtKB-KW"/>
</dbReference>
<keyword evidence="4" id="KW-0547">Nucleotide-binding</keyword>
<dbReference type="CDD" id="cd18552">
    <property type="entry name" value="ABC_6TM_MsbA_like"/>
    <property type="match status" value="1"/>
</dbReference>
<dbReference type="EMBL" id="MEUG01000001">
    <property type="protein sequence ID" value="OGC28847.1"/>
    <property type="molecule type" value="Genomic_DNA"/>
</dbReference>
<dbReference type="InterPro" id="IPR003593">
    <property type="entry name" value="AAA+_ATPase"/>
</dbReference>
<dbReference type="InterPro" id="IPR011527">
    <property type="entry name" value="ABC1_TM_dom"/>
</dbReference>
<dbReference type="SUPFAM" id="SSF52540">
    <property type="entry name" value="P-loop containing nucleoside triphosphate hydrolases"/>
    <property type="match status" value="1"/>
</dbReference>
<feature type="domain" description="ABC transmembrane type-1" evidence="10">
    <location>
        <begin position="19"/>
        <end position="300"/>
    </location>
</feature>
<keyword evidence="7 8" id="KW-0472">Membrane</keyword>
<comment type="caution">
    <text evidence="11">The sequence shown here is derived from an EMBL/GenBank/DDBJ whole genome shotgun (WGS) entry which is preliminary data.</text>
</comment>
<dbReference type="InterPro" id="IPR017871">
    <property type="entry name" value="ABC_transporter-like_CS"/>
</dbReference>
<evidence type="ECO:0000259" key="9">
    <source>
        <dbReference type="PROSITE" id="PS50893"/>
    </source>
</evidence>
<organism evidence="11 12">
    <name type="scientific">candidate division WOR-1 bacterium RIFOXYC12_FULL_54_18</name>
    <dbReference type="NCBI Taxonomy" id="1802584"/>
    <lineage>
        <taxon>Bacteria</taxon>
        <taxon>Bacillati</taxon>
        <taxon>Saganbacteria</taxon>
    </lineage>
</organism>
<dbReference type="PROSITE" id="PS50929">
    <property type="entry name" value="ABC_TM1F"/>
    <property type="match status" value="1"/>
</dbReference>
<keyword evidence="2" id="KW-0813">Transport</keyword>
<feature type="transmembrane region" description="Helical" evidence="8">
    <location>
        <begin position="51"/>
        <end position="71"/>
    </location>
</feature>
<dbReference type="Gene3D" id="3.40.50.300">
    <property type="entry name" value="P-loop containing nucleotide triphosphate hydrolases"/>
    <property type="match status" value="1"/>
</dbReference>
<proteinExistence type="predicted"/>
<dbReference type="GO" id="GO:0016887">
    <property type="term" value="F:ATP hydrolysis activity"/>
    <property type="evidence" value="ECO:0007669"/>
    <property type="project" value="InterPro"/>
</dbReference>
<protein>
    <submittedName>
        <fullName evidence="11">ABC transporter ATP-binding protein</fullName>
    </submittedName>
</protein>
<evidence type="ECO:0000256" key="7">
    <source>
        <dbReference type="ARBA" id="ARBA00023136"/>
    </source>
</evidence>